<accession>A0A228J0T5</accession>
<reference evidence="1 2" key="2">
    <citation type="submission" date="2017-08" db="EMBL/GenBank/DDBJ databases">
        <title>WGS of novel Burkholderia cepaca complex species.</title>
        <authorList>
            <person name="Lipuma J."/>
            <person name="Spilker T."/>
        </authorList>
    </citation>
    <scope>NUCLEOTIDE SEQUENCE [LARGE SCALE GENOMIC DNA]</scope>
    <source>
        <strain evidence="1 2">AU17325</strain>
    </source>
</reference>
<dbReference type="EMBL" id="NKFA01000003">
    <property type="protein sequence ID" value="OXI48158.1"/>
    <property type="molecule type" value="Genomic_DNA"/>
</dbReference>
<evidence type="ECO:0000313" key="1">
    <source>
        <dbReference type="EMBL" id="OXI48158.1"/>
    </source>
</evidence>
<name>A0A228J0T5_9BURK</name>
<gene>
    <name evidence="1" type="ORF">CFB84_04185</name>
</gene>
<comment type="caution">
    <text evidence="1">The sequence shown here is derived from an EMBL/GenBank/DDBJ whole genome shotgun (WGS) entry which is preliminary data.</text>
</comment>
<dbReference type="AlphaFoldDB" id="A0A228J0T5"/>
<organism evidence="1 2">
    <name type="scientific">Burkholderia aenigmatica</name>
    <dbReference type="NCBI Taxonomy" id="2015348"/>
    <lineage>
        <taxon>Bacteria</taxon>
        <taxon>Pseudomonadati</taxon>
        <taxon>Pseudomonadota</taxon>
        <taxon>Betaproteobacteria</taxon>
        <taxon>Burkholderiales</taxon>
        <taxon>Burkholderiaceae</taxon>
        <taxon>Burkholderia</taxon>
        <taxon>Burkholderia cepacia complex</taxon>
    </lineage>
</organism>
<dbReference type="Proteomes" id="UP000214600">
    <property type="component" value="Unassembled WGS sequence"/>
</dbReference>
<protein>
    <submittedName>
        <fullName evidence="1">Uncharacterized protein</fullName>
    </submittedName>
</protein>
<dbReference type="RefSeq" id="WP_089450024.1">
    <property type="nucleotide sequence ID" value="NZ_NKFA01000003.1"/>
</dbReference>
<proteinExistence type="predicted"/>
<reference evidence="2" key="1">
    <citation type="submission" date="2017-06" db="EMBL/GenBank/DDBJ databases">
        <authorList>
            <person name="LiPuma J."/>
            <person name="Spilker T."/>
        </authorList>
    </citation>
    <scope>NUCLEOTIDE SEQUENCE [LARGE SCALE GENOMIC DNA]</scope>
    <source>
        <strain evidence="2">AU17325</strain>
    </source>
</reference>
<sequence>MNKAQQTNLKVAHVNMGAPRENLINAIGTIMGEAHGKSRGQRQHDFDFEDDVDIATRALKAVSGLCVSGDRPGSYHLDHVKGDQLVALLDLITDRLERSTRAPL</sequence>
<evidence type="ECO:0000313" key="2">
    <source>
        <dbReference type="Proteomes" id="UP000214600"/>
    </source>
</evidence>